<name>A0A4R6IBK8_9SPHI</name>
<comment type="caution">
    <text evidence="4">The sequence shown here is derived from an EMBL/GenBank/DDBJ whole genome shotgun (WGS) entry which is preliminary data.</text>
</comment>
<sequence>MKKLFKLCLLILITGSAAAQERNTLQDTTFTLANYSKVERKVPMRDGATLFTTIYTPKDQSKKYPFLICRTPYSVAPYGEKMKVPAGPNRMFDQEGFIFVYQDIRGKYMSEGDFVANRPYIRNKKGKQTDESSDTYDTIDWLLKNVSGNNGKAGVWGISSPGFYATSSLIDAHPALKAVSPQAPVTDWFMGDDRHHNGAFFLMGSFSFLSSFGQQRDSISTKGAPGFSKYGTADSYRFYMDAGPLKNFNEKFLHGKSVLWNQMMEHESYDDYWKAQTPIPHLKNIKPAVLTVGGWFDQEDPYGPLKVFEGLERAKPKNENILVMGPWYHGSWSRKDGDLLAGLNFGSKTGEFYRTTIELPFFRSKLKGAEDPKLSKAIIFQTGSNEWKRYSKWPPEEAIAKDLYLQPGNKLAFEAPKMNAPGFSEYLSDPAKPVPFSADIKILRGFEYMVENQRFAFMRPDVLSFETEILEQDVTIGGHLTADLFVKTTGTDADFIVKLIDVAPNNGYQLMVRGEVMRAKFRNDFSKPEAMIPGKLTEIKFDMQDASHAFLKGHKIMVQIQSSWFPLVDRNPQTFTNIYTADESAFQKATQRIYFTPDAPSHIKLQVIPIP</sequence>
<protein>
    <recommendedName>
        <fullName evidence="3">Xaa-Pro dipeptidyl-peptidase C-terminal domain-containing protein</fullName>
    </recommendedName>
</protein>
<dbReference type="SUPFAM" id="SSF49785">
    <property type="entry name" value="Galactose-binding domain-like"/>
    <property type="match status" value="1"/>
</dbReference>
<keyword evidence="5" id="KW-1185">Reference proteome</keyword>
<evidence type="ECO:0000259" key="3">
    <source>
        <dbReference type="SMART" id="SM00939"/>
    </source>
</evidence>
<dbReference type="SUPFAM" id="SSF53474">
    <property type="entry name" value="alpha/beta-Hydrolases"/>
    <property type="match status" value="1"/>
</dbReference>
<dbReference type="InterPro" id="IPR013736">
    <property type="entry name" value="Xaa-Pro_dipept_C"/>
</dbReference>
<evidence type="ECO:0000313" key="4">
    <source>
        <dbReference type="EMBL" id="TDO19590.1"/>
    </source>
</evidence>
<proteinExistence type="predicted"/>
<dbReference type="InterPro" id="IPR005674">
    <property type="entry name" value="CocE/Ser_esterase"/>
</dbReference>
<feature type="chain" id="PRO_5020704318" description="Xaa-Pro dipeptidyl-peptidase C-terminal domain-containing protein" evidence="2">
    <location>
        <begin position="20"/>
        <end position="611"/>
    </location>
</feature>
<dbReference type="Gene3D" id="1.10.3020.10">
    <property type="entry name" value="alpha-amino acid ester hydrolase ( Helical cap domain)"/>
    <property type="match status" value="1"/>
</dbReference>
<dbReference type="Gene3D" id="2.60.120.260">
    <property type="entry name" value="Galactose-binding domain-like"/>
    <property type="match status" value="1"/>
</dbReference>
<evidence type="ECO:0000256" key="2">
    <source>
        <dbReference type="SAM" id="SignalP"/>
    </source>
</evidence>
<dbReference type="InterPro" id="IPR000383">
    <property type="entry name" value="Xaa-Pro-like_dom"/>
</dbReference>
<accession>A0A4R6IBK8</accession>
<keyword evidence="2" id="KW-0732">Signal</keyword>
<dbReference type="InterPro" id="IPR029058">
    <property type="entry name" value="AB_hydrolase_fold"/>
</dbReference>
<dbReference type="SMART" id="SM00939">
    <property type="entry name" value="PepX_C"/>
    <property type="match status" value="1"/>
</dbReference>
<dbReference type="Proteomes" id="UP000295499">
    <property type="component" value="Unassembled WGS sequence"/>
</dbReference>
<evidence type="ECO:0000256" key="1">
    <source>
        <dbReference type="ARBA" id="ARBA00022801"/>
    </source>
</evidence>
<dbReference type="NCBIfam" id="TIGR00976">
    <property type="entry name" value="CocE_NonD"/>
    <property type="match status" value="1"/>
</dbReference>
<evidence type="ECO:0000313" key="5">
    <source>
        <dbReference type="Proteomes" id="UP000295499"/>
    </source>
</evidence>
<dbReference type="Pfam" id="PF02129">
    <property type="entry name" value="Peptidase_S15"/>
    <property type="match status" value="1"/>
</dbReference>
<dbReference type="EMBL" id="SNWM01000006">
    <property type="protein sequence ID" value="TDO19590.1"/>
    <property type="molecule type" value="Genomic_DNA"/>
</dbReference>
<gene>
    <name evidence="4" type="ORF">CLV32_4212</name>
</gene>
<reference evidence="4 5" key="1">
    <citation type="submission" date="2019-03" db="EMBL/GenBank/DDBJ databases">
        <title>Genomic Encyclopedia of Archaeal and Bacterial Type Strains, Phase II (KMG-II): from individual species to whole genera.</title>
        <authorList>
            <person name="Goeker M."/>
        </authorList>
    </citation>
    <scope>NUCLEOTIDE SEQUENCE [LARGE SCALE GENOMIC DNA]</scope>
    <source>
        <strain evidence="4 5">DSM 19034</strain>
    </source>
</reference>
<feature type="domain" description="Xaa-Pro dipeptidyl-peptidase C-terminal" evidence="3">
    <location>
        <begin position="359"/>
        <end position="604"/>
    </location>
</feature>
<dbReference type="OrthoDB" id="319764at2"/>
<organism evidence="4 5">
    <name type="scientific">Pedobacter duraquae</name>
    <dbReference type="NCBI Taxonomy" id="425511"/>
    <lineage>
        <taxon>Bacteria</taxon>
        <taxon>Pseudomonadati</taxon>
        <taxon>Bacteroidota</taxon>
        <taxon>Sphingobacteriia</taxon>
        <taxon>Sphingobacteriales</taxon>
        <taxon>Sphingobacteriaceae</taxon>
        <taxon>Pedobacter</taxon>
    </lineage>
</organism>
<dbReference type="RefSeq" id="WP_133558813.1">
    <property type="nucleotide sequence ID" value="NZ_SNWM01000006.1"/>
</dbReference>
<dbReference type="Pfam" id="PF08530">
    <property type="entry name" value="PepX_C"/>
    <property type="match status" value="1"/>
</dbReference>
<dbReference type="InterPro" id="IPR008979">
    <property type="entry name" value="Galactose-bd-like_sf"/>
</dbReference>
<keyword evidence="1" id="KW-0378">Hydrolase</keyword>
<feature type="signal peptide" evidence="2">
    <location>
        <begin position="1"/>
        <end position="19"/>
    </location>
</feature>
<dbReference type="GO" id="GO:0008239">
    <property type="term" value="F:dipeptidyl-peptidase activity"/>
    <property type="evidence" value="ECO:0007669"/>
    <property type="project" value="InterPro"/>
</dbReference>
<dbReference type="AlphaFoldDB" id="A0A4R6IBK8"/>
<dbReference type="Gene3D" id="3.40.50.1820">
    <property type="entry name" value="alpha/beta hydrolase"/>
    <property type="match status" value="1"/>
</dbReference>